<accession>A0ABP5NNQ1</accession>
<dbReference type="InterPro" id="IPR008259">
    <property type="entry name" value="FMN_hydac_DH_AS"/>
</dbReference>
<comment type="similarity">
    <text evidence="5">Belongs to the FMN-dependent alpha-hydroxy acid dehydrogenase family.</text>
</comment>
<keyword evidence="3" id="KW-0288">FMN</keyword>
<evidence type="ECO:0000259" key="6">
    <source>
        <dbReference type="PROSITE" id="PS51349"/>
    </source>
</evidence>
<evidence type="ECO:0000256" key="3">
    <source>
        <dbReference type="ARBA" id="ARBA00022643"/>
    </source>
</evidence>
<dbReference type="CDD" id="cd02809">
    <property type="entry name" value="alpha_hydroxyacid_oxid_FMN"/>
    <property type="match status" value="1"/>
</dbReference>
<dbReference type="PANTHER" id="PTHR10578:SF107">
    <property type="entry name" value="2-HYDROXYACID OXIDASE 1"/>
    <property type="match status" value="1"/>
</dbReference>
<organism evidence="7 8">
    <name type="scientific">Sinomonas flava</name>
    <dbReference type="NCBI Taxonomy" id="496857"/>
    <lineage>
        <taxon>Bacteria</taxon>
        <taxon>Bacillati</taxon>
        <taxon>Actinomycetota</taxon>
        <taxon>Actinomycetes</taxon>
        <taxon>Micrococcales</taxon>
        <taxon>Micrococcaceae</taxon>
        <taxon>Sinomonas</taxon>
    </lineage>
</organism>
<evidence type="ECO:0000313" key="7">
    <source>
        <dbReference type="EMBL" id="GAA2201212.1"/>
    </source>
</evidence>
<keyword evidence="8" id="KW-1185">Reference proteome</keyword>
<dbReference type="PROSITE" id="PS00557">
    <property type="entry name" value="FMN_HYDROXY_ACID_DH_1"/>
    <property type="match status" value="1"/>
</dbReference>
<keyword evidence="2" id="KW-0285">Flavoprotein</keyword>
<dbReference type="Gene3D" id="3.20.20.70">
    <property type="entry name" value="Aldolase class I"/>
    <property type="match status" value="1"/>
</dbReference>
<sequence>MDDRQLPKWSELRELLQFRPLDLDPVRRRLARSFTISDLRDSARKTTPKSVFNYTDGAAEDEVTLARCRQAYRDVEFIPSVLRDVSDPDPSTELFGRRVDFPLVLAPTGYSRMMHNDGEKGVARVAARHNLPYTLSTVGTTTVEDLAQAVPEGNNWFQLYIAKDRNNTEGLIRRVLDSGYEVLMVTVDTQVGGARVRELRDGLTIPPSLSAKTFADMALHPSWWFDKLTTPPIEFASLRGFGGTSADVADQIFDPGLTFDDIAWLREVWPHRLLVKGIQNVADAERVVGLGCDGVVLSNHGGRQLDRSPTVLRILPEVRERLGDGPTILIDSGVMSGSDVLAAVGLGADAAMVGRAYLYGLMAGGERGVERAVEILRGQYVRSMQLLGVKSTEGVSRDHVAFAR</sequence>
<dbReference type="EMBL" id="BAAAQW010000006">
    <property type="protein sequence ID" value="GAA2201212.1"/>
    <property type="molecule type" value="Genomic_DNA"/>
</dbReference>
<dbReference type="InterPro" id="IPR000262">
    <property type="entry name" value="FMN-dep_DH"/>
</dbReference>
<evidence type="ECO:0000256" key="2">
    <source>
        <dbReference type="ARBA" id="ARBA00022630"/>
    </source>
</evidence>
<name>A0ABP5NNQ1_9MICC</name>
<dbReference type="PROSITE" id="PS51349">
    <property type="entry name" value="FMN_HYDROXY_ACID_DH_2"/>
    <property type="match status" value="1"/>
</dbReference>
<dbReference type="InterPro" id="IPR037396">
    <property type="entry name" value="FMN_HAD"/>
</dbReference>
<dbReference type="SUPFAM" id="SSF51395">
    <property type="entry name" value="FMN-linked oxidoreductases"/>
    <property type="match status" value="1"/>
</dbReference>
<protein>
    <submittedName>
        <fullName evidence="7">Alpha-hydroxy acid oxidase</fullName>
    </submittedName>
</protein>
<dbReference type="InterPro" id="IPR013785">
    <property type="entry name" value="Aldolase_TIM"/>
</dbReference>
<reference evidence="8" key="1">
    <citation type="journal article" date="2019" name="Int. J. Syst. Evol. Microbiol.">
        <title>The Global Catalogue of Microorganisms (GCM) 10K type strain sequencing project: providing services to taxonomists for standard genome sequencing and annotation.</title>
        <authorList>
            <consortium name="The Broad Institute Genomics Platform"/>
            <consortium name="The Broad Institute Genome Sequencing Center for Infectious Disease"/>
            <person name="Wu L."/>
            <person name="Ma J."/>
        </authorList>
    </citation>
    <scope>NUCLEOTIDE SEQUENCE [LARGE SCALE GENOMIC DNA]</scope>
    <source>
        <strain evidence="8">JCM 16034</strain>
    </source>
</reference>
<dbReference type="RefSeq" id="WP_344300040.1">
    <property type="nucleotide sequence ID" value="NZ_BAAAQW010000006.1"/>
</dbReference>
<dbReference type="InterPro" id="IPR012133">
    <property type="entry name" value="Alpha-hydoxy_acid_DH_FMN"/>
</dbReference>
<feature type="domain" description="FMN hydroxy acid dehydrogenase" evidence="6">
    <location>
        <begin position="28"/>
        <end position="404"/>
    </location>
</feature>
<comment type="caution">
    <text evidence="7">The sequence shown here is derived from an EMBL/GenBank/DDBJ whole genome shotgun (WGS) entry which is preliminary data.</text>
</comment>
<dbReference type="PANTHER" id="PTHR10578">
    <property type="entry name" value="S -2-HYDROXY-ACID OXIDASE-RELATED"/>
    <property type="match status" value="1"/>
</dbReference>
<dbReference type="PIRSF" id="PIRSF000138">
    <property type="entry name" value="Al-hdrx_acd_dh"/>
    <property type="match status" value="1"/>
</dbReference>
<gene>
    <name evidence="7" type="ORF">GCM10009849_24800</name>
</gene>
<evidence type="ECO:0000313" key="8">
    <source>
        <dbReference type="Proteomes" id="UP001500432"/>
    </source>
</evidence>
<proteinExistence type="inferred from homology"/>
<keyword evidence="4" id="KW-0560">Oxidoreductase</keyword>
<evidence type="ECO:0000256" key="1">
    <source>
        <dbReference type="ARBA" id="ARBA00001917"/>
    </source>
</evidence>
<evidence type="ECO:0000256" key="5">
    <source>
        <dbReference type="ARBA" id="ARBA00024042"/>
    </source>
</evidence>
<dbReference type="Proteomes" id="UP001500432">
    <property type="component" value="Unassembled WGS sequence"/>
</dbReference>
<evidence type="ECO:0000256" key="4">
    <source>
        <dbReference type="ARBA" id="ARBA00023002"/>
    </source>
</evidence>
<dbReference type="Pfam" id="PF01070">
    <property type="entry name" value="FMN_dh"/>
    <property type="match status" value="1"/>
</dbReference>
<comment type="cofactor">
    <cofactor evidence="1">
        <name>FMN</name>
        <dbReference type="ChEBI" id="CHEBI:58210"/>
    </cofactor>
</comment>